<dbReference type="GO" id="GO:0020037">
    <property type="term" value="F:heme binding"/>
    <property type="evidence" value="ECO:0007669"/>
    <property type="project" value="InterPro"/>
</dbReference>
<protein>
    <recommendedName>
        <fullName evidence="4">Cytochrome c</fullName>
    </recommendedName>
</protein>
<name>A0A1U7CQV6_9BACT</name>
<dbReference type="EMBL" id="CP019082">
    <property type="protein sequence ID" value="APW61286.1"/>
    <property type="molecule type" value="Genomic_DNA"/>
</dbReference>
<evidence type="ECO:0000313" key="3">
    <source>
        <dbReference type="Proteomes" id="UP000186309"/>
    </source>
</evidence>
<dbReference type="InterPro" id="IPR010980">
    <property type="entry name" value="Cyt_c/b562"/>
</dbReference>
<dbReference type="GO" id="GO:0022900">
    <property type="term" value="P:electron transport chain"/>
    <property type="evidence" value="ECO:0007669"/>
    <property type="project" value="InterPro"/>
</dbReference>
<dbReference type="Pfam" id="PF01322">
    <property type="entry name" value="Cytochrom_C_2"/>
    <property type="match status" value="1"/>
</dbReference>
<feature type="signal peptide" evidence="1">
    <location>
        <begin position="1"/>
        <end position="26"/>
    </location>
</feature>
<dbReference type="PROSITE" id="PS51009">
    <property type="entry name" value="CYTCII"/>
    <property type="match status" value="1"/>
</dbReference>
<dbReference type="SUPFAM" id="SSF47175">
    <property type="entry name" value="Cytochromes"/>
    <property type="match status" value="1"/>
</dbReference>
<dbReference type="AlphaFoldDB" id="A0A1U7CQV6"/>
<dbReference type="RefSeq" id="WP_076350878.1">
    <property type="nucleotide sequence ID" value="NZ_CP019082.1"/>
</dbReference>
<gene>
    <name evidence="2" type="ORF">BSF38_02798</name>
</gene>
<evidence type="ECO:0000313" key="2">
    <source>
        <dbReference type="EMBL" id="APW61286.1"/>
    </source>
</evidence>
<dbReference type="KEGG" id="pbor:BSF38_02798"/>
<accession>A0A1U7CQV6</accession>
<dbReference type="GO" id="GO:0009055">
    <property type="term" value="F:electron transfer activity"/>
    <property type="evidence" value="ECO:0007669"/>
    <property type="project" value="InterPro"/>
</dbReference>
<sequence length="140" mass="14717">MKSLICGVSMLALVVAGGLVSRQAGAADESVTSEVVMKKLFAGKTSASGILKAELKGEKPDWAKVKKAAETFTKYGPALGKNDAPRGEKASWDKLTKALADASKELETAAKKEDLKSVRETAAKIGKSCKGCHDAHKPED</sequence>
<keyword evidence="3" id="KW-1185">Reference proteome</keyword>
<evidence type="ECO:0000256" key="1">
    <source>
        <dbReference type="SAM" id="SignalP"/>
    </source>
</evidence>
<organism evidence="2 3">
    <name type="scientific">Paludisphaera borealis</name>
    <dbReference type="NCBI Taxonomy" id="1387353"/>
    <lineage>
        <taxon>Bacteria</taxon>
        <taxon>Pseudomonadati</taxon>
        <taxon>Planctomycetota</taxon>
        <taxon>Planctomycetia</taxon>
        <taxon>Isosphaerales</taxon>
        <taxon>Isosphaeraceae</taxon>
        <taxon>Paludisphaera</taxon>
    </lineage>
</organism>
<dbReference type="Gene3D" id="1.20.120.10">
    <property type="entry name" value="Cytochrome c/b562"/>
    <property type="match status" value="1"/>
</dbReference>
<dbReference type="InterPro" id="IPR002321">
    <property type="entry name" value="Cyt_c_II"/>
</dbReference>
<evidence type="ECO:0008006" key="4">
    <source>
        <dbReference type="Google" id="ProtNLM"/>
    </source>
</evidence>
<dbReference type="GO" id="GO:0005506">
    <property type="term" value="F:iron ion binding"/>
    <property type="evidence" value="ECO:0007669"/>
    <property type="project" value="InterPro"/>
</dbReference>
<keyword evidence="1" id="KW-0732">Signal</keyword>
<proteinExistence type="predicted"/>
<reference evidence="3" key="1">
    <citation type="submission" date="2016-12" db="EMBL/GenBank/DDBJ databases">
        <title>Comparative genomics of four Isosphaeraceae planctomycetes: a common pool of plasmids and glycoside hydrolase genes.</title>
        <authorList>
            <person name="Ivanova A."/>
        </authorList>
    </citation>
    <scope>NUCLEOTIDE SEQUENCE [LARGE SCALE GENOMIC DNA]</scope>
    <source>
        <strain evidence="3">PX4</strain>
    </source>
</reference>
<feature type="chain" id="PRO_5012979192" description="Cytochrome c" evidence="1">
    <location>
        <begin position="27"/>
        <end position="140"/>
    </location>
</feature>
<dbReference type="Proteomes" id="UP000186309">
    <property type="component" value="Chromosome"/>
</dbReference>